<dbReference type="PANTHER" id="PTHR42714:SF2">
    <property type="entry name" value="TRNA MODIFICATION GTPASE GTPBP3, MITOCHONDRIAL"/>
    <property type="match status" value="1"/>
</dbReference>
<feature type="binding site" evidence="6">
    <location>
        <position position="252"/>
    </location>
    <ligand>
        <name>Mg(2+)</name>
        <dbReference type="ChEBI" id="CHEBI:18420"/>
    </ligand>
</feature>
<dbReference type="HAMAP" id="MF_00379">
    <property type="entry name" value="GTPase_MnmE"/>
    <property type="match status" value="1"/>
</dbReference>
<evidence type="ECO:0000256" key="3">
    <source>
        <dbReference type="ARBA" id="ARBA00022741"/>
    </source>
</evidence>
<dbReference type="EMBL" id="JARHUD010000003">
    <property type="protein sequence ID" value="MDF2095583.1"/>
    <property type="molecule type" value="Genomic_DNA"/>
</dbReference>
<evidence type="ECO:0000256" key="2">
    <source>
        <dbReference type="ARBA" id="ARBA00022694"/>
    </source>
</evidence>
<evidence type="ECO:0000259" key="8">
    <source>
        <dbReference type="PROSITE" id="PS51709"/>
    </source>
</evidence>
<feature type="domain" description="TrmE-type G" evidence="8">
    <location>
        <begin position="217"/>
        <end position="375"/>
    </location>
</feature>
<gene>
    <name evidence="6 9" type="primary">mnmE</name>
    <name evidence="6" type="synonym">trmE</name>
    <name evidence="9" type="ORF">P2G67_06305</name>
</gene>
<comment type="similarity">
    <text evidence="1 6 7">Belongs to the TRAFAC class TrmE-Era-EngA-EngB-Septin-like GTPase superfamily. TrmE GTPase family.</text>
</comment>
<dbReference type="PANTHER" id="PTHR42714">
    <property type="entry name" value="TRNA MODIFICATION GTPASE GTPBP3"/>
    <property type="match status" value="1"/>
</dbReference>
<dbReference type="SUPFAM" id="SSF52540">
    <property type="entry name" value="P-loop containing nucleoside triphosphate hydrolases"/>
    <property type="match status" value="1"/>
</dbReference>
<dbReference type="SMART" id="SM00382">
    <property type="entry name" value="AAA"/>
    <property type="match status" value="1"/>
</dbReference>
<evidence type="ECO:0000256" key="6">
    <source>
        <dbReference type="HAMAP-Rule" id="MF_00379"/>
    </source>
</evidence>
<reference evidence="9 10" key="1">
    <citation type="submission" date="2023-03" db="EMBL/GenBank/DDBJ databases">
        <title>Fodinicurvata sp. CAU 1616 isolated from sea sendiment.</title>
        <authorList>
            <person name="Kim W."/>
        </authorList>
    </citation>
    <scope>NUCLEOTIDE SEQUENCE [LARGE SCALE GENOMIC DNA]</scope>
    <source>
        <strain evidence="9 10">CAU 1616</strain>
    </source>
</reference>
<feature type="binding site" evidence="6">
    <location>
        <position position="450"/>
    </location>
    <ligand>
        <name>(6S)-5-formyl-5,6,7,8-tetrahydrofolate</name>
        <dbReference type="ChEBI" id="CHEBI:57457"/>
    </ligand>
</feature>
<dbReference type="InterPro" id="IPR018948">
    <property type="entry name" value="GTP-bd_TrmE_N"/>
</dbReference>
<comment type="subcellular location">
    <subcellularLocation>
        <location evidence="6">Cytoplasm</location>
    </subcellularLocation>
</comment>
<dbReference type="CDD" id="cd14858">
    <property type="entry name" value="TrmE_N"/>
    <property type="match status" value="1"/>
</dbReference>
<evidence type="ECO:0000256" key="4">
    <source>
        <dbReference type="ARBA" id="ARBA00022958"/>
    </source>
</evidence>
<evidence type="ECO:0000256" key="7">
    <source>
        <dbReference type="RuleBase" id="RU003313"/>
    </source>
</evidence>
<accession>A0ABT5YL52</accession>
<dbReference type="InterPro" id="IPR005225">
    <property type="entry name" value="Small_GTP-bd"/>
</dbReference>
<evidence type="ECO:0000256" key="1">
    <source>
        <dbReference type="ARBA" id="ARBA00011043"/>
    </source>
</evidence>
<feature type="binding site" evidence="6">
    <location>
        <begin position="246"/>
        <end position="252"/>
    </location>
    <ligand>
        <name>GTP</name>
        <dbReference type="ChEBI" id="CHEBI:37565"/>
    </ligand>
</feature>
<comment type="function">
    <text evidence="6">Exhibits a very high intrinsic GTPase hydrolysis rate. Involved in the addition of a carboxymethylaminomethyl (cmnm) group at the wobble position (U34) of certain tRNAs, forming tRNA-cmnm(5)s(2)U34.</text>
</comment>
<dbReference type="Pfam" id="PF12631">
    <property type="entry name" value="MnmE_helical"/>
    <property type="match status" value="1"/>
</dbReference>
<keyword evidence="6" id="KW-0479">Metal-binding</keyword>
<keyword evidence="6" id="KW-0460">Magnesium</keyword>
<dbReference type="InterPro" id="IPR027368">
    <property type="entry name" value="MnmE_dom2"/>
</dbReference>
<dbReference type="EC" id="3.6.-.-" evidence="6"/>
<dbReference type="InterPro" id="IPR006073">
    <property type="entry name" value="GTP-bd"/>
</dbReference>
<dbReference type="NCBIfam" id="NF003661">
    <property type="entry name" value="PRK05291.1-3"/>
    <property type="match status" value="1"/>
</dbReference>
<feature type="binding site" evidence="6">
    <location>
        <begin position="356"/>
        <end position="358"/>
    </location>
    <ligand>
        <name>GTP</name>
        <dbReference type="ChEBI" id="CHEBI:37565"/>
    </ligand>
</feature>
<dbReference type="Gene3D" id="1.20.120.430">
    <property type="entry name" value="tRNA modification GTPase MnmE domain 2"/>
    <property type="match status" value="1"/>
</dbReference>
<sequence length="450" mass="47492">MSAEDTLFALSSGQGRAGVAVVRCSGPATAAAVRALAGDLPEPRRASLRALRHPGDGRVIDHGLVLWFPGPGSFTGEDMAEFQVHGGRAVLTALLEALASLPGLRLAEAGEFTRRAFDNGRLDLAAVEGLADLIDADTEAQRRQALAQAEGLLGRAVADWSARLTRILARVEAAIDFADEELPDELLPEAARDAEMLRSELVALLESPPTGERLREGLRVALLGPPNAGKSSLLNALARRDAAIVSERAGTTRDVVEVALDLGGYPLLLADTAGLRAAPEESNLDPVEAEGIRRSLARAEAADIKLLVFDAAEAAAPDPASFALLDRDSLVLWNKVDLVEGNLPDSLDGVPALSLSARSGAGLAELERRLLTLVEARFEHAGEAPLLTRARQRAAVADCAEALARAAQAGETALFAEDLRLALRALGRIVGRVDVEALLDIIFRDFCIGK</sequence>
<dbReference type="SUPFAM" id="SSF116878">
    <property type="entry name" value="TrmE connector domain"/>
    <property type="match status" value="1"/>
</dbReference>
<keyword evidence="4 6" id="KW-0630">Potassium</keyword>
<dbReference type="Proteomes" id="UP001215503">
    <property type="component" value="Unassembled WGS sequence"/>
</dbReference>
<comment type="subunit">
    <text evidence="6">Homodimer. Heterotetramer of two MnmE and two MnmG subunits.</text>
</comment>
<dbReference type="RefSeq" id="WP_275821150.1">
    <property type="nucleotide sequence ID" value="NZ_JARHUD010000003.1"/>
</dbReference>
<proteinExistence type="inferred from homology"/>
<keyword evidence="2 6" id="KW-0819">tRNA processing</keyword>
<evidence type="ECO:0000313" key="10">
    <source>
        <dbReference type="Proteomes" id="UP001215503"/>
    </source>
</evidence>
<feature type="binding site" evidence="6">
    <location>
        <position position="81"/>
    </location>
    <ligand>
        <name>(6S)-5-formyl-5,6,7,8-tetrahydrofolate</name>
        <dbReference type="ChEBI" id="CHEBI:57457"/>
    </ligand>
</feature>
<feature type="binding site" evidence="6">
    <location>
        <position position="23"/>
    </location>
    <ligand>
        <name>(6S)-5-formyl-5,6,7,8-tetrahydrofolate</name>
        <dbReference type="ChEBI" id="CHEBI:57457"/>
    </ligand>
</feature>
<organism evidence="9 10">
    <name type="scientific">Aquibaculum arenosum</name>
    <dbReference type="NCBI Taxonomy" id="3032591"/>
    <lineage>
        <taxon>Bacteria</taxon>
        <taxon>Pseudomonadati</taxon>
        <taxon>Pseudomonadota</taxon>
        <taxon>Alphaproteobacteria</taxon>
        <taxon>Rhodospirillales</taxon>
        <taxon>Rhodovibrionaceae</taxon>
        <taxon>Aquibaculum</taxon>
    </lineage>
</organism>
<dbReference type="InterPro" id="IPR025867">
    <property type="entry name" value="MnmE_helical"/>
</dbReference>
<feature type="binding site" evidence="6">
    <location>
        <begin position="227"/>
        <end position="232"/>
    </location>
    <ligand>
        <name>GTP</name>
        <dbReference type="ChEBI" id="CHEBI:37565"/>
    </ligand>
</feature>
<dbReference type="PROSITE" id="PS51709">
    <property type="entry name" value="G_TRME"/>
    <property type="match status" value="1"/>
</dbReference>
<dbReference type="CDD" id="cd04164">
    <property type="entry name" value="trmE"/>
    <property type="match status" value="1"/>
</dbReference>
<dbReference type="NCBIfam" id="TIGR00231">
    <property type="entry name" value="small_GTP"/>
    <property type="match status" value="1"/>
</dbReference>
<keyword evidence="3 6" id="KW-0547">Nucleotide-binding</keyword>
<dbReference type="NCBIfam" id="TIGR00450">
    <property type="entry name" value="mnmE_trmE_thdF"/>
    <property type="match status" value="1"/>
</dbReference>
<comment type="caution">
    <text evidence="9">The sequence shown here is derived from an EMBL/GenBank/DDBJ whole genome shotgun (WGS) entry which is preliminary data.</text>
</comment>
<dbReference type="InterPro" id="IPR004520">
    <property type="entry name" value="GTPase_MnmE"/>
</dbReference>
<dbReference type="GO" id="GO:0016787">
    <property type="term" value="F:hydrolase activity"/>
    <property type="evidence" value="ECO:0007669"/>
    <property type="project" value="UniProtKB-KW"/>
</dbReference>
<name>A0ABT5YL52_9PROT</name>
<evidence type="ECO:0000256" key="5">
    <source>
        <dbReference type="ARBA" id="ARBA00023134"/>
    </source>
</evidence>
<dbReference type="Pfam" id="PF01926">
    <property type="entry name" value="MMR_HSR1"/>
    <property type="match status" value="1"/>
</dbReference>
<dbReference type="InterPro" id="IPR027417">
    <property type="entry name" value="P-loop_NTPase"/>
</dbReference>
<dbReference type="InterPro" id="IPR031168">
    <property type="entry name" value="G_TrmE"/>
</dbReference>
<keyword evidence="6 9" id="KW-0378">Hydrolase</keyword>
<feature type="binding site" evidence="6">
    <location>
        <position position="121"/>
    </location>
    <ligand>
        <name>(6S)-5-formyl-5,6,7,8-tetrahydrofolate</name>
        <dbReference type="ChEBI" id="CHEBI:57457"/>
    </ligand>
</feature>
<comment type="caution">
    <text evidence="6">Lacks conserved residue(s) required for the propagation of feature annotation.</text>
</comment>
<dbReference type="InterPro" id="IPR027266">
    <property type="entry name" value="TrmE/GcvT-like"/>
</dbReference>
<keyword evidence="10" id="KW-1185">Reference proteome</keyword>
<dbReference type="Gene3D" id="3.40.50.300">
    <property type="entry name" value="P-loop containing nucleotide triphosphate hydrolases"/>
    <property type="match status" value="1"/>
</dbReference>
<feature type="binding site" evidence="6">
    <location>
        <begin position="271"/>
        <end position="274"/>
    </location>
    <ligand>
        <name>GTP</name>
        <dbReference type="ChEBI" id="CHEBI:37565"/>
    </ligand>
</feature>
<keyword evidence="6" id="KW-0963">Cytoplasm</keyword>
<dbReference type="Gene3D" id="3.30.1360.120">
    <property type="entry name" value="Probable tRNA modification gtpase trme, domain 1"/>
    <property type="match status" value="1"/>
</dbReference>
<keyword evidence="5 6" id="KW-0342">GTP-binding</keyword>
<dbReference type="InterPro" id="IPR003593">
    <property type="entry name" value="AAA+_ATPase"/>
</dbReference>
<feature type="binding site" evidence="6">
    <location>
        <position position="231"/>
    </location>
    <ligand>
        <name>Mg(2+)</name>
        <dbReference type="ChEBI" id="CHEBI:18420"/>
    </ligand>
</feature>
<dbReference type="Pfam" id="PF10396">
    <property type="entry name" value="TrmE_N"/>
    <property type="match status" value="1"/>
</dbReference>
<protein>
    <recommendedName>
        <fullName evidence="6">tRNA modification GTPase MnmE</fullName>
        <ecNumber evidence="6">3.6.-.-</ecNumber>
    </recommendedName>
</protein>
<comment type="cofactor">
    <cofactor evidence="6">
        <name>K(+)</name>
        <dbReference type="ChEBI" id="CHEBI:29103"/>
    </cofactor>
    <text evidence="6">Binds 1 potassium ion per subunit.</text>
</comment>
<evidence type="ECO:0000313" key="9">
    <source>
        <dbReference type="EMBL" id="MDF2095583.1"/>
    </source>
</evidence>